<comment type="caution">
    <text evidence="2">The sequence shown here is derived from an EMBL/GenBank/DDBJ whole genome shotgun (WGS) entry which is preliminary data.</text>
</comment>
<evidence type="ECO:0000259" key="1">
    <source>
        <dbReference type="Pfam" id="PF00557"/>
    </source>
</evidence>
<dbReference type="InterPro" id="IPR036005">
    <property type="entry name" value="Creatinase/aminopeptidase-like"/>
</dbReference>
<organism evidence="2 3">
    <name type="scientific">Alcanivorax nanhaiticus</name>
    <dbReference type="NCBI Taxonomy" id="1177154"/>
    <lineage>
        <taxon>Bacteria</taxon>
        <taxon>Pseudomonadati</taxon>
        <taxon>Pseudomonadota</taxon>
        <taxon>Gammaproteobacteria</taxon>
        <taxon>Oceanospirillales</taxon>
        <taxon>Alcanivoracaceae</taxon>
        <taxon>Alcanivorax</taxon>
    </lineage>
</organism>
<feature type="domain" description="Peptidase M24" evidence="1">
    <location>
        <begin position="24"/>
        <end position="266"/>
    </location>
</feature>
<dbReference type="EMBL" id="ARXV01000005">
    <property type="protein sequence ID" value="KGD65173.1"/>
    <property type="molecule type" value="Genomic_DNA"/>
</dbReference>
<dbReference type="Proteomes" id="UP000029444">
    <property type="component" value="Unassembled WGS sequence"/>
</dbReference>
<dbReference type="AlphaFoldDB" id="A0A095TS30"/>
<dbReference type="CDD" id="cd01066">
    <property type="entry name" value="APP_MetAP"/>
    <property type="match status" value="1"/>
</dbReference>
<evidence type="ECO:0000313" key="2">
    <source>
        <dbReference type="EMBL" id="KGD65173.1"/>
    </source>
</evidence>
<gene>
    <name evidence="2" type="ORF">Y5S_01607</name>
</gene>
<dbReference type="SUPFAM" id="SSF55920">
    <property type="entry name" value="Creatinase/aminopeptidase"/>
    <property type="match status" value="1"/>
</dbReference>
<protein>
    <recommendedName>
        <fullName evidence="1">Peptidase M24 domain-containing protein</fullName>
    </recommendedName>
</protein>
<proteinExistence type="predicted"/>
<dbReference type="PANTHER" id="PTHR46112">
    <property type="entry name" value="AMINOPEPTIDASE"/>
    <property type="match status" value="1"/>
</dbReference>
<sequence length="300" mass="33533">MPILNPAAMPEQRGYIPTSEELEGFRAAQKLAYAAAEAVAAELKPGMTEKQAAALQETWLRDHGVNDWLHAPFAWFGDRTAFQGFKVAVQFLPTNRRLEENMPFILDNAPVLNGFTADIGYAGVLGENPILDRILDDLAPQRAMILELIRQGRAMNDVSKAVDKLILMQGFEPRHKAYPFEVLAHQVTRQAPRDKPRRTMPFKFGLDFLSTLGQVALVARKQGWSPLWNSGEGSNHAPVPGLWAVEPHLGFRGVGAKFEELLVITEDDAYWLDDDVPHVKRWKARGLWPVKDVPLLGEPA</sequence>
<keyword evidence="3" id="KW-1185">Reference proteome</keyword>
<name>A0A095TS30_9GAMM</name>
<dbReference type="InterPro" id="IPR000994">
    <property type="entry name" value="Pept_M24"/>
</dbReference>
<dbReference type="Gene3D" id="3.90.230.10">
    <property type="entry name" value="Creatinase/methionine aminopeptidase superfamily"/>
    <property type="match status" value="1"/>
</dbReference>
<evidence type="ECO:0000313" key="3">
    <source>
        <dbReference type="Proteomes" id="UP000029444"/>
    </source>
</evidence>
<dbReference type="RefSeq" id="WP_081939708.1">
    <property type="nucleotide sequence ID" value="NZ_ARXV01000005.1"/>
</dbReference>
<dbReference type="OrthoDB" id="319775at2"/>
<dbReference type="STRING" id="1177154.Y5S_01607"/>
<dbReference type="Pfam" id="PF00557">
    <property type="entry name" value="Peptidase_M24"/>
    <property type="match status" value="1"/>
</dbReference>
<dbReference type="PATRIC" id="fig|1177154.3.peg.1636"/>
<dbReference type="PANTHER" id="PTHR46112:SF2">
    <property type="entry name" value="XAA-PRO AMINOPEPTIDASE P-RELATED"/>
    <property type="match status" value="1"/>
</dbReference>
<dbReference type="InterPro" id="IPR050659">
    <property type="entry name" value="Peptidase_M24B"/>
</dbReference>
<accession>A0A095TS30</accession>
<dbReference type="eggNOG" id="COG0006">
    <property type="taxonomic scope" value="Bacteria"/>
</dbReference>
<reference evidence="2 3" key="1">
    <citation type="submission" date="2012-09" db="EMBL/GenBank/DDBJ databases">
        <title>Genome Sequence of alkane-degrading Bacterium Alcanivorax sp. 19-m-6.</title>
        <authorList>
            <person name="Lai Q."/>
            <person name="Shao Z."/>
        </authorList>
    </citation>
    <scope>NUCLEOTIDE SEQUENCE [LARGE SCALE GENOMIC DNA]</scope>
    <source>
        <strain evidence="2 3">19-m-6</strain>
    </source>
</reference>